<organism evidence="1 2">
    <name type="scientific">Pseudomonas kairouanensis</name>
    <dbReference type="NCBI Taxonomy" id="2293832"/>
    <lineage>
        <taxon>Bacteria</taxon>
        <taxon>Pseudomonadati</taxon>
        <taxon>Pseudomonadota</taxon>
        <taxon>Gammaproteobacteria</taxon>
        <taxon>Pseudomonadales</taxon>
        <taxon>Pseudomonadaceae</taxon>
        <taxon>Pseudomonas</taxon>
    </lineage>
</organism>
<protein>
    <recommendedName>
        <fullName evidence="3">Autotransporter outer membrane beta-barrel domain-containing protein</fullName>
    </recommendedName>
</protein>
<evidence type="ECO:0000313" key="2">
    <source>
        <dbReference type="Proteomes" id="UP000297391"/>
    </source>
</evidence>
<accession>A0A4Z0ATK6</accession>
<evidence type="ECO:0008006" key="3">
    <source>
        <dbReference type="Google" id="ProtNLM"/>
    </source>
</evidence>
<dbReference type="EMBL" id="QUZU01000011">
    <property type="protein sequence ID" value="TFY89499.1"/>
    <property type="molecule type" value="Genomic_DNA"/>
</dbReference>
<proteinExistence type="predicted"/>
<dbReference type="Proteomes" id="UP000297391">
    <property type="component" value="Unassembled WGS sequence"/>
</dbReference>
<name>A0A4Z0ATK6_9PSED</name>
<keyword evidence="2" id="KW-1185">Reference proteome</keyword>
<dbReference type="AlphaFoldDB" id="A0A4Z0ATK6"/>
<sequence>MGGGNDKLMVRSGSRIEGLVDGGEGINGAYLDDHAGGTFNGASRMNLWVAKGEWALTGPITNSTMNQVYSGATLINQSSISGKTTVERGAIYSGGTADQLDVAGTLRMGPATRIDKDLIMRAGSTLAFTAGADGTVSVGNTANLGGATLSIQVPDEHHLPSRPVRLLNAERIEGQFANVTSNLKNLIPVLTYKSHDVFVTFKPKEPTPA</sequence>
<gene>
    <name evidence="1" type="ORF">DYL59_11235</name>
</gene>
<reference evidence="1 2" key="1">
    <citation type="journal article" date="2019" name="Syst. Appl. Microbiol.">
        <title>New species of pathogenic Pseudomonas isolated from citrus in Tunisia: Proposal of Pseudomonas kairouanensis sp. nov. and Pseudomonas nabeulensis sp. nov.</title>
        <authorList>
            <person name="Oueslati M."/>
            <person name="Mulet M."/>
            <person name="Gomila M."/>
            <person name="Berge O."/>
            <person name="Hajlaoui M.R."/>
            <person name="Lalucat J."/>
            <person name="Sadfi-Zouaoui N."/>
            <person name="Garcia-Valdes E."/>
        </authorList>
    </citation>
    <scope>NUCLEOTIDE SEQUENCE [LARGE SCALE GENOMIC DNA]</scope>
    <source>
        <strain evidence="1 2">KC12</strain>
    </source>
</reference>
<evidence type="ECO:0000313" key="1">
    <source>
        <dbReference type="EMBL" id="TFY89499.1"/>
    </source>
</evidence>
<comment type="caution">
    <text evidence="1">The sequence shown here is derived from an EMBL/GenBank/DDBJ whole genome shotgun (WGS) entry which is preliminary data.</text>
</comment>